<protein>
    <submittedName>
        <fullName evidence="1">Uncharacterized protein</fullName>
    </submittedName>
</protein>
<evidence type="ECO:0000313" key="1">
    <source>
        <dbReference type="EMBL" id="RWX51233.1"/>
    </source>
</evidence>
<dbReference type="AlphaFoldDB" id="A0A444JDT7"/>
<comment type="caution">
    <text evidence="1">The sequence shown here is derived from an EMBL/GenBank/DDBJ whole genome shotgun (WGS) entry which is preliminary data.</text>
</comment>
<sequence>MRLLKLTLPLWRMILKLDLNFPGFQEDLFRLEKKELHALIRTLRRCAKMDFQQFMQSSGLNVEKIKSMQTEQGHSIYSLRINRSFRATFTVQEDFLRFIGLHPDHDSAYRQK</sequence>
<gene>
    <name evidence="1" type="ORF">VU01_11794</name>
</gene>
<dbReference type="EMBL" id="MTKS01000179">
    <property type="protein sequence ID" value="RWX51233.1"/>
    <property type="molecule type" value="Genomic_DNA"/>
</dbReference>
<dbReference type="Proteomes" id="UP000288892">
    <property type="component" value="Unassembled WGS sequence"/>
</dbReference>
<reference evidence="1 2" key="1">
    <citation type="submission" date="2017-01" db="EMBL/GenBank/DDBJ databases">
        <title>The cable genome- insights into the physiology and evolution of filamentous bacteria capable of sulfide oxidation via long distance electron transfer.</title>
        <authorList>
            <person name="Schreiber L."/>
            <person name="Bjerg J.T."/>
            <person name="Boggild A."/>
            <person name="Van De Vossenberg J."/>
            <person name="Meysman F."/>
            <person name="Nielsen L.P."/>
            <person name="Schramm A."/>
            <person name="Kjeldsen K.U."/>
        </authorList>
    </citation>
    <scope>NUCLEOTIDE SEQUENCE [LARGE SCALE GENOMIC DNA]</scope>
    <source>
        <strain evidence="1">A5</strain>
    </source>
</reference>
<evidence type="ECO:0000313" key="2">
    <source>
        <dbReference type="Proteomes" id="UP000288892"/>
    </source>
</evidence>
<organism evidence="1 2">
    <name type="scientific">Candidatus Electrothrix marina</name>
    <dbReference type="NCBI Taxonomy" id="1859130"/>
    <lineage>
        <taxon>Bacteria</taxon>
        <taxon>Pseudomonadati</taxon>
        <taxon>Thermodesulfobacteriota</taxon>
        <taxon>Desulfobulbia</taxon>
        <taxon>Desulfobulbales</taxon>
        <taxon>Desulfobulbaceae</taxon>
        <taxon>Candidatus Electrothrix</taxon>
    </lineage>
</organism>
<keyword evidence="2" id="KW-1185">Reference proteome</keyword>
<name>A0A444JDT7_9BACT</name>
<proteinExistence type="predicted"/>
<accession>A0A444JDT7</accession>